<accession>A0A4Z0LXZ6</accession>
<dbReference type="InterPro" id="IPR036909">
    <property type="entry name" value="Cyt_c-like_dom_sf"/>
</dbReference>
<evidence type="ECO:0000259" key="5">
    <source>
        <dbReference type="PROSITE" id="PS51007"/>
    </source>
</evidence>
<dbReference type="PANTHER" id="PTHR30600">
    <property type="entry name" value="CYTOCHROME C PEROXIDASE-RELATED"/>
    <property type="match status" value="1"/>
</dbReference>
<keyword evidence="7" id="KW-1185">Reference proteome</keyword>
<proteinExistence type="predicted"/>
<organism evidence="6 7">
    <name type="scientific">Mangrovimicrobium sediminis</name>
    <dbReference type="NCBI Taxonomy" id="2562682"/>
    <lineage>
        <taxon>Bacteria</taxon>
        <taxon>Pseudomonadati</taxon>
        <taxon>Pseudomonadota</taxon>
        <taxon>Gammaproteobacteria</taxon>
        <taxon>Cellvibrionales</taxon>
        <taxon>Halieaceae</taxon>
        <taxon>Mangrovimicrobium</taxon>
    </lineage>
</organism>
<keyword evidence="1 4" id="KW-0349">Heme</keyword>
<evidence type="ECO:0000256" key="2">
    <source>
        <dbReference type="ARBA" id="ARBA00022723"/>
    </source>
</evidence>
<gene>
    <name evidence="6" type="ORF">E4634_17070</name>
</gene>
<evidence type="ECO:0000256" key="4">
    <source>
        <dbReference type="PROSITE-ProRule" id="PRU00433"/>
    </source>
</evidence>
<evidence type="ECO:0000313" key="6">
    <source>
        <dbReference type="EMBL" id="TGD71955.1"/>
    </source>
</evidence>
<sequence length="564" mass="60799">MYTAQGDAWNNNLRQQFYSQDQGSRMLPLSWMQALRQANGTPFLAGSLSRYGYLPNELEPGTGLPIGFSVASMNGEDYLGMTCSACHTRQITYQGTSYRLDGGPGIVDFQQMLADMDAAFGLLLANPATFDQFAKDVLGQQAGATARAELKLAVETWYLPFHTITVGSLPAQPWGLSRLDAVGMIFNRLTGLDIGPPPNHIIAENIHVADAPVRYPFLWNAARQDKTQWPGFADNGNALFGLARNVGEVIGVFGQFQPEKRQLVGIDYMNNNSINFGGLKALEEWLWLIGPPAWPWELDPTLAAQGKAIFDRDTEAGGCVECHGISKGAFRSLDHDTWKTPVVDVGTDTRECELLTRTAKTGVLEGARIPVVKPDPLKETDAAVNILGLAVIGSILQYELGLGSSDKMKMGAAPGEPLTLEQVLSERSVSDNLKTLESAFPTVVLPNQSADGPPRMMGAAPGCAYEARVLQGIWGAAPYLHNGSVPTLADLLEPAALRPASFRVGAEYDPVKVGLSGQQPGLADTLHTTDCAALDSGNSRCGHEFGTELPPQEKLALLEYLKSI</sequence>
<dbReference type="PANTHER" id="PTHR30600:SF9">
    <property type="entry name" value="BLR7738 PROTEIN"/>
    <property type="match status" value="1"/>
</dbReference>
<keyword evidence="3 4" id="KW-0408">Iron</keyword>
<evidence type="ECO:0000256" key="3">
    <source>
        <dbReference type="ARBA" id="ARBA00023004"/>
    </source>
</evidence>
<dbReference type="InterPro" id="IPR051395">
    <property type="entry name" value="Cytochrome_c_Peroxidase/MauG"/>
</dbReference>
<evidence type="ECO:0000313" key="7">
    <source>
        <dbReference type="Proteomes" id="UP000298050"/>
    </source>
</evidence>
<dbReference type="Pfam" id="PF21419">
    <property type="entry name" value="RoxA-like_Cyt-c"/>
    <property type="match status" value="1"/>
</dbReference>
<reference evidence="6 7" key="1">
    <citation type="submission" date="2019-04" db="EMBL/GenBank/DDBJ databases">
        <title>Taxonomy of novel Haliea sp. from mangrove soil of West Coast of India.</title>
        <authorList>
            <person name="Verma A."/>
            <person name="Kumar P."/>
            <person name="Krishnamurthi S."/>
        </authorList>
    </citation>
    <scope>NUCLEOTIDE SEQUENCE [LARGE SCALE GENOMIC DNA]</scope>
    <source>
        <strain evidence="6 7">SAOS-164</strain>
    </source>
</reference>
<dbReference type="Gene3D" id="1.10.760.10">
    <property type="entry name" value="Cytochrome c-like domain"/>
    <property type="match status" value="1"/>
</dbReference>
<name>A0A4Z0LXZ6_9GAMM</name>
<dbReference type="GO" id="GO:0009055">
    <property type="term" value="F:electron transfer activity"/>
    <property type="evidence" value="ECO:0007669"/>
    <property type="project" value="InterPro"/>
</dbReference>
<dbReference type="InterPro" id="IPR009056">
    <property type="entry name" value="Cyt_c-like_dom"/>
</dbReference>
<dbReference type="SUPFAM" id="SSF46626">
    <property type="entry name" value="Cytochrome c"/>
    <property type="match status" value="1"/>
</dbReference>
<dbReference type="GO" id="GO:0004130">
    <property type="term" value="F:cytochrome-c peroxidase activity"/>
    <property type="evidence" value="ECO:0007669"/>
    <property type="project" value="TreeGrafter"/>
</dbReference>
<dbReference type="PROSITE" id="PS51007">
    <property type="entry name" value="CYTC"/>
    <property type="match status" value="1"/>
</dbReference>
<keyword evidence="2 4" id="KW-0479">Metal-binding</keyword>
<feature type="domain" description="Cytochrome c" evidence="5">
    <location>
        <begin position="301"/>
        <end position="440"/>
    </location>
</feature>
<comment type="caution">
    <text evidence="6">The sequence shown here is derived from an EMBL/GenBank/DDBJ whole genome shotgun (WGS) entry which is preliminary data.</text>
</comment>
<dbReference type="EMBL" id="SRLE01000012">
    <property type="protein sequence ID" value="TGD71955.1"/>
    <property type="molecule type" value="Genomic_DNA"/>
</dbReference>
<protein>
    <recommendedName>
        <fullName evidence="5">Cytochrome c domain-containing protein</fullName>
    </recommendedName>
</protein>
<dbReference type="OrthoDB" id="417271at2"/>
<dbReference type="GO" id="GO:0046872">
    <property type="term" value="F:metal ion binding"/>
    <property type="evidence" value="ECO:0007669"/>
    <property type="project" value="UniProtKB-KW"/>
</dbReference>
<dbReference type="Proteomes" id="UP000298050">
    <property type="component" value="Unassembled WGS sequence"/>
</dbReference>
<dbReference type="NCBIfam" id="NF040606">
    <property type="entry name" value="CytoC_perox"/>
    <property type="match status" value="1"/>
</dbReference>
<evidence type="ECO:0000256" key="1">
    <source>
        <dbReference type="ARBA" id="ARBA00022617"/>
    </source>
</evidence>
<dbReference type="InterPro" id="IPR047758">
    <property type="entry name" value="CytoC_perox"/>
</dbReference>
<dbReference type="AlphaFoldDB" id="A0A4Z0LXZ6"/>
<dbReference type="GO" id="GO:0020037">
    <property type="term" value="F:heme binding"/>
    <property type="evidence" value="ECO:0007669"/>
    <property type="project" value="InterPro"/>
</dbReference>